<accession>A0A1B7XAS9</accession>
<dbReference type="RefSeq" id="WP_066856669.1">
    <property type="nucleotide sequence ID" value="NZ_JXMS01000023.1"/>
</dbReference>
<dbReference type="Proteomes" id="UP000091979">
    <property type="component" value="Unassembled WGS sequence"/>
</dbReference>
<dbReference type="OrthoDB" id="6892922at2"/>
<dbReference type="PATRIC" id="fig|1560234.3.peg.1570"/>
<gene>
    <name evidence="1" type="ORF">SP90_12350</name>
</gene>
<protein>
    <submittedName>
        <fullName evidence="1">Uncharacterized protein</fullName>
    </submittedName>
</protein>
<dbReference type="EMBL" id="JXMS01000023">
    <property type="protein sequence ID" value="OBQ46483.1"/>
    <property type="molecule type" value="Genomic_DNA"/>
</dbReference>
<evidence type="ECO:0000313" key="2">
    <source>
        <dbReference type="Proteomes" id="UP000091979"/>
    </source>
</evidence>
<keyword evidence="2" id="KW-1185">Reference proteome</keyword>
<organism evidence="1 2">
    <name type="scientific">Halodesulfovibrio spirochaetisodalis</name>
    <dbReference type="NCBI Taxonomy" id="1560234"/>
    <lineage>
        <taxon>Bacteria</taxon>
        <taxon>Pseudomonadati</taxon>
        <taxon>Thermodesulfobacteriota</taxon>
        <taxon>Desulfovibrionia</taxon>
        <taxon>Desulfovibrionales</taxon>
        <taxon>Desulfovibrionaceae</taxon>
        <taxon>Halodesulfovibrio</taxon>
    </lineage>
</organism>
<name>A0A1B7XAS9_9BACT</name>
<comment type="caution">
    <text evidence="1">The sequence shown here is derived from an EMBL/GenBank/DDBJ whole genome shotgun (WGS) entry which is preliminary data.</text>
</comment>
<evidence type="ECO:0000313" key="1">
    <source>
        <dbReference type="EMBL" id="OBQ46483.1"/>
    </source>
</evidence>
<sequence length="133" mass="15572">MENKELKANEYEVIGFQHSCLLFETINEEELQTNLERLIVQCEDTELLIAYSDLIGCGEDRFSLIKTFRERYHGDWDVGLTEKQLDALTGIAYKRGIIPYEHTSGLERKAKKALKSHPEVERLFRKVFPFIDF</sequence>
<reference evidence="1 2" key="1">
    <citation type="submission" date="2015-01" db="EMBL/GenBank/DDBJ databases">
        <title>Desulfovibrio sp. JC271 draft genome sequence.</title>
        <authorList>
            <person name="Shivani Y."/>
            <person name="Subhash Y."/>
            <person name="Sasikala C."/>
            <person name="Ramana C.V."/>
        </authorList>
    </citation>
    <scope>NUCLEOTIDE SEQUENCE [LARGE SCALE GENOMIC DNA]</scope>
    <source>
        <strain evidence="1 2">JC271</strain>
    </source>
</reference>
<dbReference type="AlphaFoldDB" id="A0A1B7XAS9"/>
<proteinExistence type="predicted"/>